<keyword evidence="5 7" id="KW-0808">Transferase</keyword>
<accession>A0ABT1RVV1</accession>
<dbReference type="Pfam" id="PF01048">
    <property type="entry name" value="PNP_UDP_1"/>
    <property type="match status" value="1"/>
</dbReference>
<comment type="similarity">
    <text evidence="3 7">Belongs to the PNP/MTAP phosphorylase family.</text>
</comment>
<dbReference type="EC" id="2.4.2.1" evidence="7"/>
<reference evidence="9 10" key="1">
    <citation type="submission" date="2022-06" db="EMBL/GenBank/DDBJ databases">
        <title>Isolation of gut microbiota from human fecal samples.</title>
        <authorList>
            <person name="Pamer E.G."/>
            <person name="Barat B."/>
            <person name="Waligurski E."/>
            <person name="Medina S."/>
            <person name="Paddock L."/>
            <person name="Mostad J."/>
        </authorList>
    </citation>
    <scope>NUCLEOTIDE SEQUENCE [LARGE SCALE GENOMIC DNA]</scope>
    <source>
        <strain evidence="9 10">DFI.9.73</strain>
    </source>
</reference>
<dbReference type="GO" id="GO:0004731">
    <property type="term" value="F:purine-nucleoside phosphorylase activity"/>
    <property type="evidence" value="ECO:0007669"/>
    <property type="project" value="UniProtKB-EC"/>
</dbReference>
<organism evidence="9 10">
    <name type="scientific">Neglectibacter timonensis</name>
    <dbReference type="NCBI Taxonomy" id="1776382"/>
    <lineage>
        <taxon>Bacteria</taxon>
        <taxon>Bacillati</taxon>
        <taxon>Bacillota</taxon>
        <taxon>Clostridia</taxon>
        <taxon>Eubacteriales</taxon>
        <taxon>Oscillospiraceae</taxon>
        <taxon>Neglectibacter</taxon>
    </lineage>
</organism>
<comment type="pathway">
    <text evidence="2 7">Purine metabolism; purine nucleoside salvage.</text>
</comment>
<dbReference type="Proteomes" id="UP001524473">
    <property type="component" value="Unassembled WGS sequence"/>
</dbReference>
<evidence type="ECO:0000259" key="8">
    <source>
        <dbReference type="Pfam" id="PF01048"/>
    </source>
</evidence>
<feature type="domain" description="Nucleoside phosphorylase" evidence="8">
    <location>
        <begin position="22"/>
        <end position="266"/>
    </location>
</feature>
<dbReference type="InterPro" id="IPR035994">
    <property type="entry name" value="Nucleoside_phosphorylase_sf"/>
</dbReference>
<protein>
    <recommendedName>
        <fullName evidence="7">Purine nucleoside phosphorylase</fullName>
        <ecNumber evidence="7">2.4.2.1</ecNumber>
    </recommendedName>
    <alternativeName>
        <fullName evidence="7">Inosine-guanosine phosphorylase</fullName>
    </alternativeName>
</protein>
<dbReference type="InterPro" id="IPR000845">
    <property type="entry name" value="Nucleoside_phosphorylase_d"/>
</dbReference>
<dbReference type="NCBIfam" id="TIGR01700">
    <property type="entry name" value="PNPH"/>
    <property type="match status" value="1"/>
</dbReference>
<dbReference type="Gene3D" id="3.40.50.1580">
    <property type="entry name" value="Nucleoside phosphorylase domain"/>
    <property type="match status" value="1"/>
</dbReference>
<evidence type="ECO:0000256" key="5">
    <source>
        <dbReference type="ARBA" id="ARBA00022679"/>
    </source>
</evidence>
<comment type="caution">
    <text evidence="9">The sequence shown here is derived from an EMBL/GenBank/DDBJ whole genome shotgun (WGS) entry which is preliminary data.</text>
</comment>
<evidence type="ECO:0000256" key="7">
    <source>
        <dbReference type="PIRNR" id="PIRNR000477"/>
    </source>
</evidence>
<comment type="function">
    <text evidence="1">The purine nucleoside phosphorylases catalyze the phosphorolytic breakdown of the N-glycosidic bond in the beta-(deoxy)ribonucleoside molecules, with the formation of the corresponding free purine bases and pentose-1-phosphate. Cleaves guanosine, inosine, 2'-deoxyguanosine and 2'-deoxyinosine.</text>
</comment>
<proteinExistence type="inferred from homology"/>
<dbReference type="PANTHER" id="PTHR11904">
    <property type="entry name" value="METHYLTHIOADENOSINE/PURINE NUCLEOSIDE PHOSPHORYLASE"/>
    <property type="match status" value="1"/>
</dbReference>
<keyword evidence="4 7" id="KW-0328">Glycosyltransferase</keyword>
<evidence type="ECO:0000256" key="3">
    <source>
        <dbReference type="ARBA" id="ARBA00006751"/>
    </source>
</evidence>
<dbReference type="NCBIfam" id="TIGR01697">
    <property type="entry name" value="PNPH-PUNA-XAPA"/>
    <property type="match status" value="1"/>
</dbReference>
<evidence type="ECO:0000313" key="10">
    <source>
        <dbReference type="Proteomes" id="UP001524473"/>
    </source>
</evidence>
<keyword evidence="10" id="KW-1185">Reference proteome</keyword>
<gene>
    <name evidence="9" type="ORF">NE695_02605</name>
</gene>
<evidence type="ECO:0000256" key="2">
    <source>
        <dbReference type="ARBA" id="ARBA00005058"/>
    </source>
</evidence>
<evidence type="ECO:0000313" key="9">
    <source>
        <dbReference type="EMBL" id="MCQ4838802.1"/>
    </source>
</evidence>
<comment type="catalytic activity">
    <reaction evidence="6">
        <text>a purine 2'-deoxy-D-ribonucleoside + phosphate = a purine nucleobase + 2-deoxy-alpha-D-ribose 1-phosphate</text>
        <dbReference type="Rhea" id="RHEA:36431"/>
        <dbReference type="ChEBI" id="CHEBI:26386"/>
        <dbReference type="ChEBI" id="CHEBI:43474"/>
        <dbReference type="ChEBI" id="CHEBI:57259"/>
        <dbReference type="ChEBI" id="CHEBI:142361"/>
        <dbReference type="EC" id="2.4.2.1"/>
    </reaction>
</comment>
<dbReference type="PIRSF" id="PIRSF000477">
    <property type="entry name" value="PurNPase"/>
    <property type="match status" value="1"/>
</dbReference>
<evidence type="ECO:0000256" key="6">
    <source>
        <dbReference type="ARBA" id="ARBA00048556"/>
    </source>
</evidence>
<sequence>MERVETCVRYIREKTGFEPHTALVLGSGLGGFADNVKIEAVVEYGEIEGFPVSTVSGHKGRFVLGYVGKEPVAVMQGRVHYYEGYPMRDVVLPIRVMARLGARRLILTNAAGGIHPDFAAGALMLLTDHISSFIPSPLLGPNEEAFGLRFPDMSEVYSRRLRTVAEEEAGKLGIPLKQGVYLQTTGPNYETPAEIRMFRTLGADAVGMSTACEAMTARHLGLEVCGISCITNLAAGISKAPLSHEEVKATADRVAEDFQALLRAMISRMTEL</sequence>
<evidence type="ECO:0000256" key="4">
    <source>
        <dbReference type="ARBA" id="ARBA00022676"/>
    </source>
</evidence>
<dbReference type="InterPro" id="IPR011270">
    <property type="entry name" value="Pur_Nuc_Pase_Ino/Guo-sp"/>
</dbReference>
<dbReference type="RefSeq" id="WP_256191543.1">
    <property type="nucleotide sequence ID" value="NZ_DBFOYX010000202.1"/>
</dbReference>
<name>A0ABT1RVV1_9FIRM</name>
<dbReference type="SUPFAM" id="SSF53167">
    <property type="entry name" value="Purine and uridine phosphorylases"/>
    <property type="match status" value="1"/>
</dbReference>
<dbReference type="NCBIfam" id="NF006054">
    <property type="entry name" value="PRK08202.1"/>
    <property type="match status" value="1"/>
</dbReference>
<dbReference type="InterPro" id="IPR011268">
    <property type="entry name" value="Purine_phosphorylase"/>
</dbReference>
<dbReference type="EMBL" id="JANFZH010000004">
    <property type="protein sequence ID" value="MCQ4838802.1"/>
    <property type="molecule type" value="Genomic_DNA"/>
</dbReference>
<dbReference type="CDD" id="cd09009">
    <property type="entry name" value="PNP-EcPNPII_like"/>
    <property type="match status" value="1"/>
</dbReference>
<evidence type="ECO:0000256" key="1">
    <source>
        <dbReference type="ARBA" id="ARBA00002678"/>
    </source>
</evidence>
<dbReference type="PANTHER" id="PTHR11904:SF9">
    <property type="entry name" value="PURINE NUCLEOSIDE PHOSPHORYLASE-RELATED"/>
    <property type="match status" value="1"/>
</dbReference>